<dbReference type="STRING" id="4540.A0A3L6QWS4"/>
<comment type="caution">
    <text evidence="8">The sequence shown here is derived from an EMBL/GenBank/DDBJ whole genome shotgun (WGS) entry which is preliminary data.</text>
</comment>
<comment type="subcellular location">
    <subcellularLocation>
        <location evidence="1">Secreted</location>
    </subcellularLocation>
</comment>
<protein>
    <submittedName>
        <fullName evidence="8">Receptor-like protein kinase</fullName>
    </submittedName>
</protein>
<evidence type="ECO:0000313" key="9">
    <source>
        <dbReference type="Proteomes" id="UP000275267"/>
    </source>
</evidence>
<comment type="similarity">
    <text evidence="5">Belongs to the cysteine-rich repeat secretory protein family.</text>
</comment>
<dbReference type="CDD" id="cd23509">
    <property type="entry name" value="Gnk2-like"/>
    <property type="match status" value="2"/>
</dbReference>
<dbReference type="InterPro" id="IPR002902">
    <property type="entry name" value="GNK2"/>
</dbReference>
<organism evidence="8 9">
    <name type="scientific">Panicum miliaceum</name>
    <name type="common">Proso millet</name>
    <name type="synonym">Broomcorn millet</name>
    <dbReference type="NCBI Taxonomy" id="4540"/>
    <lineage>
        <taxon>Eukaryota</taxon>
        <taxon>Viridiplantae</taxon>
        <taxon>Streptophyta</taxon>
        <taxon>Embryophyta</taxon>
        <taxon>Tracheophyta</taxon>
        <taxon>Spermatophyta</taxon>
        <taxon>Magnoliopsida</taxon>
        <taxon>Liliopsida</taxon>
        <taxon>Poales</taxon>
        <taxon>Poaceae</taxon>
        <taxon>PACMAD clade</taxon>
        <taxon>Panicoideae</taxon>
        <taxon>Panicodae</taxon>
        <taxon>Paniceae</taxon>
        <taxon>Panicinae</taxon>
        <taxon>Panicum</taxon>
        <taxon>Panicum sect. Panicum</taxon>
    </lineage>
</organism>
<dbReference type="FunFam" id="3.30.430.20:FF:000002">
    <property type="entry name" value="Cysteine-rich receptor-like protein kinase 10"/>
    <property type="match status" value="1"/>
</dbReference>
<sequence>MNYRRGDAFQANLDALFSFLSAAAAASSGFAMSTAGGAAPDQAYGLAQCRGDVSVSDCRACLNHTAHEMAAGGSACASRRNAMLVHEGCLLRYSNASFFGAPYNGDPIYEVANVQNNAAQPERFASRLSALLSSLKSKAAYGSLRMFAIGAVGHTPFVTIYGMARCTWDTAADDCNICLDIVVKTIPKCCSGKEGGRVFARSCLVRFEVYRFYNEETAEAAMAPALPPASGGGRVNGSDLSGSPRSTGQLTLPSRPPDDLLLLY</sequence>
<keyword evidence="3" id="KW-0732">Signal</keyword>
<name>A0A3L6QWS4_PANMI</name>
<feature type="compositionally biased region" description="Polar residues" evidence="6">
    <location>
        <begin position="238"/>
        <end position="249"/>
    </location>
</feature>
<dbReference type="Pfam" id="PF01657">
    <property type="entry name" value="Stress-antifung"/>
    <property type="match status" value="2"/>
</dbReference>
<evidence type="ECO:0000256" key="6">
    <source>
        <dbReference type="SAM" id="MobiDB-lite"/>
    </source>
</evidence>
<dbReference type="Gene3D" id="3.30.430.20">
    <property type="entry name" value="Gnk2 domain, C-X8-C-X2-C motif"/>
    <property type="match status" value="2"/>
</dbReference>
<evidence type="ECO:0000256" key="1">
    <source>
        <dbReference type="ARBA" id="ARBA00004613"/>
    </source>
</evidence>
<dbReference type="GO" id="GO:0005576">
    <property type="term" value="C:extracellular region"/>
    <property type="evidence" value="ECO:0007669"/>
    <property type="project" value="UniProtKB-SubCell"/>
</dbReference>
<dbReference type="PANTHER" id="PTHR32411:SF43">
    <property type="entry name" value="CYSTEINE-RICH REPEAT SECRETORY PROTEIN 38"/>
    <property type="match status" value="1"/>
</dbReference>
<dbReference type="PROSITE" id="PS51473">
    <property type="entry name" value="GNK2"/>
    <property type="match status" value="2"/>
</dbReference>
<evidence type="ECO:0000256" key="5">
    <source>
        <dbReference type="ARBA" id="ARBA00038515"/>
    </source>
</evidence>
<evidence type="ECO:0000256" key="4">
    <source>
        <dbReference type="ARBA" id="ARBA00022737"/>
    </source>
</evidence>
<keyword evidence="9" id="KW-1185">Reference proteome</keyword>
<dbReference type="AlphaFoldDB" id="A0A3L6QWS4"/>
<proteinExistence type="inferred from homology"/>
<feature type="region of interest" description="Disordered" evidence="6">
    <location>
        <begin position="229"/>
        <end position="258"/>
    </location>
</feature>
<evidence type="ECO:0000256" key="2">
    <source>
        <dbReference type="ARBA" id="ARBA00022525"/>
    </source>
</evidence>
<keyword evidence="2" id="KW-0964">Secreted</keyword>
<feature type="domain" description="Gnk2-homologous" evidence="7">
    <location>
        <begin position="105"/>
        <end position="212"/>
    </location>
</feature>
<dbReference type="InterPro" id="IPR050581">
    <property type="entry name" value="CRR_secretory_protein"/>
</dbReference>
<evidence type="ECO:0000259" key="7">
    <source>
        <dbReference type="PROSITE" id="PS51473"/>
    </source>
</evidence>
<dbReference type="OrthoDB" id="629478at2759"/>
<dbReference type="GO" id="GO:0016301">
    <property type="term" value="F:kinase activity"/>
    <property type="evidence" value="ECO:0007669"/>
    <property type="project" value="UniProtKB-KW"/>
</dbReference>
<feature type="domain" description="Gnk2-homologous" evidence="7">
    <location>
        <begin position="1"/>
        <end position="98"/>
    </location>
</feature>
<dbReference type="Proteomes" id="UP000275267">
    <property type="component" value="Unassembled WGS sequence"/>
</dbReference>
<dbReference type="InterPro" id="IPR038408">
    <property type="entry name" value="GNK2_sf"/>
</dbReference>
<evidence type="ECO:0000313" key="8">
    <source>
        <dbReference type="EMBL" id="RLM91410.1"/>
    </source>
</evidence>
<dbReference type="EMBL" id="PQIB02000010">
    <property type="protein sequence ID" value="RLM91410.1"/>
    <property type="molecule type" value="Genomic_DNA"/>
</dbReference>
<reference evidence="9" key="1">
    <citation type="journal article" date="2019" name="Nat. Commun.">
        <title>The genome of broomcorn millet.</title>
        <authorList>
            <person name="Zou C."/>
            <person name="Miki D."/>
            <person name="Li D."/>
            <person name="Tang Q."/>
            <person name="Xiao L."/>
            <person name="Rajput S."/>
            <person name="Deng P."/>
            <person name="Jia W."/>
            <person name="Huang R."/>
            <person name="Zhang M."/>
            <person name="Sun Y."/>
            <person name="Hu J."/>
            <person name="Fu X."/>
            <person name="Schnable P.S."/>
            <person name="Li F."/>
            <person name="Zhang H."/>
            <person name="Feng B."/>
            <person name="Zhu X."/>
            <person name="Liu R."/>
            <person name="Schnable J.C."/>
            <person name="Zhu J.-K."/>
            <person name="Zhang H."/>
        </authorList>
    </citation>
    <scope>NUCLEOTIDE SEQUENCE [LARGE SCALE GENOMIC DNA]</scope>
</reference>
<evidence type="ECO:0000256" key="3">
    <source>
        <dbReference type="ARBA" id="ARBA00022729"/>
    </source>
</evidence>
<dbReference type="PANTHER" id="PTHR32411">
    <property type="entry name" value="CYSTEINE-RICH REPEAT SECRETORY PROTEIN 38-RELATED"/>
    <property type="match status" value="1"/>
</dbReference>
<keyword evidence="4" id="KW-0677">Repeat</keyword>
<accession>A0A3L6QWS4</accession>
<gene>
    <name evidence="8" type="ORF">C2845_PM08G05860</name>
</gene>